<gene>
    <name evidence="1" type="ORF">CDAR_468621</name>
</gene>
<keyword evidence="2" id="KW-1185">Reference proteome</keyword>
<name>A0AAV4TTB2_9ARAC</name>
<comment type="caution">
    <text evidence="1">The sequence shown here is derived from an EMBL/GenBank/DDBJ whole genome shotgun (WGS) entry which is preliminary data.</text>
</comment>
<evidence type="ECO:0000313" key="1">
    <source>
        <dbReference type="EMBL" id="GIY48286.1"/>
    </source>
</evidence>
<reference evidence="1 2" key="1">
    <citation type="submission" date="2021-06" db="EMBL/GenBank/DDBJ databases">
        <title>Caerostris darwini draft genome.</title>
        <authorList>
            <person name="Kono N."/>
            <person name="Arakawa K."/>
        </authorList>
    </citation>
    <scope>NUCLEOTIDE SEQUENCE [LARGE SCALE GENOMIC DNA]</scope>
</reference>
<dbReference type="EMBL" id="BPLQ01010093">
    <property type="protein sequence ID" value="GIY48286.1"/>
    <property type="molecule type" value="Genomic_DNA"/>
</dbReference>
<organism evidence="1 2">
    <name type="scientific">Caerostris darwini</name>
    <dbReference type="NCBI Taxonomy" id="1538125"/>
    <lineage>
        <taxon>Eukaryota</taxon>
        <taxon>Metazoa</taxon>
        <taxon>Ecdysozoa</taxon>
        <taxon>Arthropoda</taxon>
        <taxon>Chelicerata</taxon>
        <taxon>Arachnida</taxon>
        <taxon>Araneae</taxon>
        <taxon>Araneomorphae</taxon>
        <taxon>Entelegynae</taxon>
        <taxon>Araneoidea</taxon>
        <taxon>Araneidae</taxon>
        <taxon>Caerostris</taxon>
    </lineage>
</organism>
<dbReference type="AlphaFoldDB" id="A0AAV4TTB2"/>
<feature type="non-terminal residue" evidence="1">
    <location>
        <position position="1"/>
    </location>
</feature>
<accession>A0AAV4TTB2</accession>
<sequence>PVVDLSPESPPLHEQAITPVDDQPSMMDVTMTVTRGQLRDNNFLPNHPAPHRLTDPTMEHPLFFEELLIEAASLMLQIQKHQSAANNIRSPTWEKASKKIEEYSTRIRAICTYTGVPASHIPTKNYLREMRRHKDIIDLAAAEAAKSTQDPVVMLAAPVQPTPVVAHKRKTTTSDDD</sequence>
<proteinExistence type="predicted"/>
<protein>
    <submittedName>
        <fullName evidence="1">Uncharacterized protein</fullName>
    </submittedName>
</protein>
<evidence type="ECO:0000313" key="2">
    <source>
        <dbReference type="Proteomes" id="UP001054837"/>
    </source>
</evidence>
<dbReference type="Proteomes" id="UP001054837">
    <property type="component" value="Unassembled WGS sequence"/>
</dbReference>